<protein>
    <submittedName>
        <fullName evidence="1">Protochlorophyllide reductase, chloroplastic</fullName>
    </submittedName>
</protein>
<evidence type="ECO:0000313" key="1">
    <source>
        <dbReference type="EMBL" id="KHF98022.1"/>
    </source>
</evidence>
<dbReference type="EMBL" id="JRRC01024811">
    <property type="protein sequence ID" value="KHF98022.1"/>
    <property type="molecule type" value="Genomic_DNA"/>
</dbReference>
<evidence type="ECO:0000313" key="2">
    <source>
        <dbReference type="Proteomes" id="UP000032142"/>
    </source>
</evidence>
<name>A0A0B0M7I1_GOSAR</name>
<organism evidence="1 2">
    <name type="scientific">Gossypium arboreum</name>
    <name type="common">Tree cotton</name>
    <name type="synonym">Gossypium nanking</name>
    <dbReference type="NCBI Taxonomy" id="29729"/>
    <lineage>
        <taxon>Eukaryota</taxon>
        <taxon>Viridiplantae</taxon>
        <taxon>Streptophyta</taxon>
        <taxon>Embryophyta</taxon>
        <taxon>Tracheophyta</taxon>
        <taxon>Spermatophyta</taxon>
        <taxon>Magnoliopsida</taxon>
        <taxon>eudicotyledons</taxon>
        <taxon>Gunneridae</taxon>
        <taxon>Pentapetalae</taxon>
        <taxon>rosids</taxon>
        <taxon>malvids</taxon>
        <taxon>Malvales</taxon>
        <taxon>Malvaceae</taxon>
        <taxon>Malvoideae</taxon>
        <taxon>Gossypium</taxon>
    </lineage>
</organism>
<comment type="caution">
    <text evidence="1">The sequence shown here is derived from an EMBL/GenBank/DDBJ whole genome shotgun (WGS) entry which is preliminary data.</text>
</comment>
<dbReference type="AlphaFoldDB" id="A0A0B0M7I1"/>
<accession>A0A0B0M7I1</accession>
<reference evidence="2" key="1">
    <citation type="submission" date="2014-09" db="EMBL/GenBank/DDBJ databases">
        <authorList>
            <person name="Mudge J."/>
            <person name="Ramaraj T."/>
            <person name="Lindquist I.E."/>
            <person name="Bharti A.K."/>
            <person name="Sundararajan A."/>
            <person name="Cameron C.T."/>
            <person name="Woodward J.E."/>
            <person name="May G.D."/>
            <person name="Brubaker C."/>
            <person name="Broadhvest J."/>
            <person name="Wilkins T.A."/>
        </authorList>
    </citation>
    <scope>NUCLEOTIDE SEQUENCE</scope>
    <source>
        <strain evidence="2">cv. AKA8401</strain>
    </source>
</reference>
<proteinExistence type="predicted"/>
<keyword evidence="2" id="KW-1185">Reference proteome</keyword>
<gene>
    <name evidence="1" type="ORF">F383_37436</name>
</gene>
<sequence>MALQTAALVLANFTLPKRGKIKSIFHGLYFLWGLTF</sequence>
<dbReference type="Proteomes" id="UP000032142">
    <property type="component" value="Unassembled WGS sequence"/>
</dbReference>